<dbReference type="OrthoDB" id="5426355at2759"/>
<accession>M2LAI4</accession>
<evidence type="ECO:0000256" key="2">
    <source>
        <dbReference type="SAM" id="Phobius"/>
    </source>
</evidence>
<keyword evidence="5" id="KW-1185">Reference proteome</keyword>
<keyword evidence="2" id="KW-1133">Transmembrane helix</keyword>
<dbReference type="RefSeq" id="XP_007681990.1">
    <property type="nucleotide sequence ID" value="XM_007683800.1"/>
</dbReference>
<dbReference type="HOGENOM" id="CLU_804627_0_0_1"/>
<dbReference type="Proteomes" id="UP000011761">
    <property type="component" value="Unassembled WGS sequence"/>
</dbReference>
<feature type="region of interest" description="Disordered" evidence="1">
    <location>
        <begin position="274"/>
        <end position="346"/>
    </location>
</feature>
<keyword evidence="2" id="KW-0472">Membrane</keyword>
<dbReference type="EMBL" id="KB445566">
    <property type="protein sequence ID" value="EMC90822.1"/>
    <property type="molecule type" value="Genomic_DNA"/>
</dbReference>
<protein>
    <recommendedName>
        <fullName evidence="6">Extracellular membrane protein CFEM domain-containing protein</fullName>
    </recommendedName>
</protein>
<evidence type="ECO:0000313" key="4">
    <source>
        <dbReference type="EMBL" id="EMC90822.1"/>
    </source>
</evidence>
<feature type="signal peptide" evidence="3">
    <location>
        <begin position="1"/>
        <end position="24"/>
    </location>
</feature>
<reference evidence="4 5" key="1">
    <citation type="journal article" date="2012" name="PLoS Pathog.">
        <title>Diverse lifestyles and strategies of plant pathogenesis encoded in the genomes of eighteen Dothideomycetes fungi.</title>
        <authorList>
            <person name="Ohm R.A."/>
            <person name="Feau N."/>
            <person name="Henrissat B."/>
            <person name="Schoch C.L."/>
            <person name="Horwitz B.A."/>
            <person name="Barry K.W."/>
            <person name="Condon B.J."/>
            <person name="Copeland A.C."/>
            <person name="Dhillon B."/>
            <person name="Glaser F."/>
            <person name="Hesse C.N."/>
            <person name="Kosti I."/>
            <person name="LaButti K."/>
            <person name="Lindquist E.A."/>
            <person name="Lucas S."/>
            <person name="Salamov A.A."/>
            <person name="Bradshaw R.E."/>
            <person name="Ciuffetti L."/>
            <person name="Hamelin R.C."/>
            <person name="Kema G.H.J."/>
            <person name="Lawrence C."/>
            <person name="Scott J.A."/>
            <person name="Spatafora J.W."/>
            <person name="Turgeon B.G."/>
            <person name="de Wit P.J.G.M."/>
            <person name="Zhong S."/>
            <person name="Goodwin S.B."/>
            <person name="Grigoriev I.V."/>
        </authorList>
    </citation>
    <scope>NUCLEOTIDE SEQUENCE [LARGE SCALE GENOMIC DNA]</scope>
    <source>
        <strain evidence="4 5">UAMH 10762</strain>
    </source>
</reference>
<sequence length="346" mass="36517">MGTARCSAPAIIALSALLFRSASAQLLTNGNSQLPSCAATCTLLNQAAQACSGTATADQGTWSCFCQSAYLKTLYTTPNGVCDQFCTNPSDNQQVMTWYTSNCGSDNGAIEHAGSATGATTVVVTSTSMTSTTTAAAATSDGVQPTTTASGGSASVSNLNTSNADWWSIHYRWVIMLIVLFVSFILIAIVAVLLKRRHDRKQDRIREGFNAGITSRTTPMITITAQDGAAGDSTFMSGAQPIAGGGWEAGGGRNSPARTREVFMPYGYSYTRSESRLGSRGDLDGRKSPVPRGMAPVEDLEKEVGIGAANADTPRSVRSAKKGRRVMVRERSVEGPESPVAEKERR</sequence>
<name>M2LAI4_BAUPA</name>
<keyword evidence="3" id="KW-0732">Signal</keyword>
<dbReference type="KEGG" id="bcom:BAUCODRAFT_80748"/>
<dbReference type="AlphaFoldDB" id="M2LAI4"/>
<feature type="region of interest" description="Disordered" evidence="1">
    <location>
        <begin position="136"/>
        <end position="155"/>
    </location>
</feature>
<dbReference type="eggNOG" id="ENOG502SPC3">
    <property type="taxonomic scope" value="Eukaryota"/>
</dbReference>
<feature type="chain" id="PRO_5004021805" description="Extracellular membrane protein CFEM domain-containing protein" evidence="3">
    <location>
        <begin position="25"/>
        <end position="346"/>
    </location>
</feature>
<evidence type="ECO:0008006" key="6">
    <source>
        <dbReference type="Google" id="ProtNLM"/>
    </source>
</evidence>
<evidence type="ECO:0000256" key="1">
    <source>
        <dbReference type="SAM" id="MobiDB-lite"/>
    </source>
</evidence>
<proteinExistence type="predicted"/>
<feature type="transmembrane region" description="Helical" evidence="2">
    <location>
        <begin position="173"/>
        <end position="194"/>
    </location>
</feature>
<keyword evidence="2" id="KW-0812">Transmembrane</keyword>
<evidence type="ECO:0000256" key="3">
    <source>
        <dbReference type="SAM" id="SignalP"/>
    </source>
</evidence>
<evidence type="ECO:0000313" key="5">
    <source>
        <dbReference type="Proteomes" id="UP000011761"/>
    </source>
</evidence>
<dbReference type="GeneID" id="19117378"/>
<gene>
    <name evidence="4" type="ORF">BAUCODRAFT_80748</name>
</gene>
<feature type="compositionally biased region" description="Basic and acidic residues" evidence="1">
    <location>
        <begin position="327"/>
        <end position="346"/>
    </location>
</feature>
<organism evidence="4 5">
    <name type="scientific">Baudoinia panamericana (strain UAMH 10762)</name>
    <name type="common">Angels' share fungus</name>
    <name type="synonym">Baudoinia compniacensis (strain UAMH 10762)</name>
    <dbReference type="NCBI Taxonomy" id="717646"/>
    <lineage>
        <taxon>Eukaryota</taxon>
        <taxon>Fungi</taxon>
        <taxon>Dikarya</taxon>
        <taxon>Ascomycota</taxon>
        <taxon>Pezizomycotina</taxon>
        <taxon>Dothideomycetes</taxon>
        <taxon>Dothideomycetidae</taxon>
        <taxon>Mycosphaerellales</taxon>
        <taxon>Teratosphaeriaceae</taxon>
        <taxon>Baudoinia</taxon>
    </lineage>
</organism>
<feature type="compositionally biased region" description="Basic and acidic residues" evidence="1">
    <location>
        <begin position="274"/>
        <end position="287"/>
    </location>
</feature>